<sequence>MKSAKALPRYGSGRTERQTEGRTDNTKTISHRLWRGKIKCLNESLYRECKHLTGLFKSLYDPESYASGICKLLTRLSKSLYDTESYASGSSCACKTCKLLTGLSKSLYDPETGELCQQECKLLAGLSKSLYDPESYASGSSCACKTRECKLLTGLSKSLYDPETGELCQQECKLLAGLSKSLYDPESYASGSSYASGKPLRPAELCQRKCKLLKGLPSWTGSRVMDRRTSATFPGS</sequence>
<organism evidence="2 3">
    <name type="scientific">Dreissena polymorpha</name>
    <name type="common">Zebra mussel</name>
    <name type="synonym">Mytilus polymorpha</name>
    <dbReference type="NCBI Taxonomy" id="45954"/>
    <lineage>
        <taxon>Eukaryota</taxon>
        <taxon>Metazoa</taxon>
        <taxon>Spiralia</taxon>
        <taxon>Lophotrochozoa</taxon>
        <taxon>Mollusca</taxon>
        <taxon>Bivalvia</taxon>
        <taxon>Autobranchia</taxon>
        <taxon>Heteroconchia</taxon>
        <taxon>Euheterodonta</taxon>
        <taxon>Imparidentia</taxon>
        <taxon>Neoheterodontei</taxon>
        <taxon>Myida</taxon>
        <taxon>Dreissenoidea</taxon>
        <taxon>Dreissenidae</taxon>
        <taxon>Dreissena</taxon>
    </lineage>
</organism>
<evidence type="ECO:0000313" key="2">
    <source>
        <dbReference type="EMBL" id="KAH3867378.1"/>
    </source>
</evidence>
<feature type="compositionally biased region" description="Basic and acidic residues" evidence="1">
    <location>
        <begin position="14"/>
        <end position="25"/>
    </location>
</feature>
<keyword evidence="3" id="KW-1185">Reference proteome</keyword>
<feature type="region of interest" description="Disordered" evidence="1">
    <location>
        <begin position="1"/>
        <end position="26"/>
    </location>
</feature>
<evidence type="ECO:0000256" key="1">
    <source>
        <dbReference type="SAM" id="MobiDB-lite"/>
    </source>
</evidence>
<reference evidence="2" key="1">
    <citation type="journal article" date="2019" name="bioRxiv">
        <title>The Genome of the Zebra Mussel, Dreissena polymorpha: A Resource for Invasive Species Research.</title>
        <authorList>
            <person name="McCartney M.A."/>
            <person name="Auch B."/>
            <person name="Kono T."/>
            <person name="Mallez S."/>
            <person name="Zhang Y."/>
            <person name="Obille A."/>
            <person name="Becker A."/>
            <person name="Abrahante J.E."/>
            <person name="Garbe J."/>
            <person name="Badalamenti J.P."/>
            <person name="Herman A."/>
            <person name="Mangelson H."/>
            <person name="Liachko I."/>
            <person name="Sullivan S."/>
            <person name="Sone E.D."/>
            <person name="Koren S."/>
            <person name="Silverstein K.A.T."/>
            <person name="Beckman K.B."/>
            <person name="Gohl D.M."/>
        </authorList>
    </citation>
    <scope>NUCLEOTIDE SEQUENCE</scope>
    <source>
        <strain evidence="2">Duluth1</strain>
        <tissue evidence="2">Whole animal</tissue>
    </source>
</reference>
<evidence type="ECO:0000313" key="3">
    <source>
        <dbReference type="Proteomes" id="UP000828390"/>
    </source>
</evidence>
<accession>A0A9D4M0Y8</accession>
<dbReference type="AlphaFoldDB" id="A0A9D4M0Y8"/>
<comment type="caution">
    <text evidence="2">The sequence shown here is derived from an EMBL/GenBank/DDBJ whole genome shotgun (WGS) entry which is preliminary data.</text>
</comment>
<name>A0A9D4M0Y8_DREPO</name>
<dbReference type="Proteomes" id="UP000828390">
    <property type="component" value="Unassembled WGS sequence"/>
</dbReference>
<dbReference type="EMBL" id="JAIWYP010000002">
    <property type="protein sequence ID" value="KAH3867378.1"/>
    <property type="molecule type" value="Genomic_DNA"/>
</dbReference>
<gene>
    <name evidence="2" type="ORF">DPMN_030504</name>
</gene>
<protein>
    <submittedName>
        <fullName evidence="2">Uncharacterized protein</fullName>
    </submittedName>
</protein>
<proteinExistence type="predicted"/>
<reference evidence="2" key="2">
    <citation type="submission" date="2020-11" db="EMBL/GenBank/DDBJ databases">
        <authorList>
            <person name="McCartney M.A."/>
            <person name="Auch B."/>
            <person name="Kono T."/>
            <person name="Mallez S."/>
            <person name="Becker A."/>
            <person name="Gohl D.M."/>
            <person name="Silverstein K.A.T."/>
            <person name="Koren S."/>
            <person name="Bechman K.B."/>
            <person name="Herman A."/>
            <person name="Abrahante J.E."/>
            <person name="Garbe J."/>
        </authorList>
    </citation>
    <scope>NUCLEOTIDE SEQUENCE</scope>
    <source>
        <strain evidence="2">Duluth1</strain>
        <tissue evidence="2">Whole animal</tissue>
    </source>
</reference>